<accession>A0ABW8CYK7</accession>
<comment type="caution">
    <text evidence="2">The sequence shown here is derived from an EMBL/GenBank/DDBJ whole genome shotgun (WGS) entry which is preliminary data.</text>
</comment>
<keyword evidence="1" id="KW-0812">Transmembrane</keyword>
<organism evidence="2 3">
    <name type="scientific">Streptomyces bikiniensis</name>
    <dbReference type="NCBI Taxonomy" id="1896"/>
    <lineage>
        <taxon>Bacteria</taxon>
        <taxon>Bacillati</taxon>
        <taxon>Actinomycetota</taxon>
        <taxon>Actinomycetes</taxon>
        <taxon>Kitasatosporales</taxon>
        <taxon>Streptomycetaceae</taxon>
        <taxon>Streptomyces</taxon>
    </lineage>
</organism>
<dbReference type="Proteomes" id="UP001614391">
    <property type="component" value="Unassembled WGS sequence"/>
</dbReference>
<protein>
    <submittedName>
        <fullName evidence="2">Uncharacterized protein</fullName>
    </submittedName>
</protein>
<reference evidence="2 3" key="1">
    <citation type="submission" date="2024-10" db="EMBL/GenBank/DDBJ databases">
        <title>The Natural Products Discovery Center: Release of the First 8490 Sequenced Strains for Exploring Actinobacteria Biosynthetic Diversity.</title>
        <authorList>
            <person name="Kalkreuter E."/>
            <person name="Kautsar S.A."/>
            <person name="Yang D."/>
            <person name="Bader C.D."/>
            <person name="Teijaro C.N."/>
            <person name="Fluegel L."/>
            <person name="Davis C.M."/>
            <person name="Simpson J.R."/>
            <person name="Lauterbach L."/>
            <person name="Steele A.D."/>
            <person name="Gui C."/>
            <person name="Meng S."/>
            <person name="Li G."/>
            <person name="Viehrig K."/>
            <person name="Ye F."/>
            <person name="Su P."/>
            <person name="Kiefer A.F."/>
            <person name="Nichols A."/>
            <person name="Cepeda A.J."/>
            <person name="Yan W."/>
            <person name="Fan B."/>
            <person name="Jiang Y."/>
            <person name="Adhikari A."/>
            <person name="Zheng C.-J."/>
            <person name="Schuster L."/>
            <person name="Cowan T.M."/>
            <person name="Smanski M.J."/>
            <person name="Chevrette M.G."/>
            <person name="De Carvalho L.P.S."/>
            <person name="Shen B."/>
        </authorList>
    </citation>
    <scope>NUCLEOTIDE SEQUENCE [LARGE SCALE GENOMIC DNA]</scope>
    <source>
        <strain evidence="2 3">NPDC053346</strain>
    </source>
</reference>
<name>A0ABW8CYK7_STRBI</name>
<dbReference type="EMBL" id="JBITYT010000012">
    <property type="protein sequence ID" value="MFI9122695.1"/>
    <property type="molecule type" value="Genomic_DNA"/>
</dbReference>
<evidence type="ECO:0000313" key="2">
    <source>
        <dbReference type="EMBL" id="MFI9122695.1"/>
    </source>
</evidence>
<evidence type="ECO:0000256" key="1">
    <source>
        <dbReference type="SAM" id="Phobius"/>
    </source>
</evidence>
<feature type="transmembrane region" description="Helical" evidence="1">
    <location>
        <begin position="6"/>
        <end position="28"/>
    </location>
</feature>
<dbReference type="RefSeq" id="WP_399618993.1">
    <property type="nucleotide sequence ID" value="NZ_JBITYT010000012.1"/>
</dbReference>
<keyword evidence="1" id="KW-1133">Transmembrane helix</keyword>
<keyword evidence="3" id="KW-1185">Reference proteome</keyword>
<keyword evidence="1" id="KW-0472">Membrane</keyword>
<gene>
    <name evidence="2" type="ORF">ACIGW0_25460</name>
</gene>
<evidence type="ECO:0000313" key="3">
    <source>
        <dbReference type="Proteomes" id="UP001614391"/>
    </source>
</evidence>
<proteinExistence type="predicted"/>
<sequence>MIRRTVFRWTAWVAGVLVLGLLVTWIWWRESDTAARWRFEEAMRTYCGGVLAYEEGPLFEGLGHEVALRGDHSPRKDAHTCWLGTSRRQVVVALLPGGDPGPGELRDALPPLRDGVLLPLPLGGGWRGWIDGSSARVLLDCRGSADRVAVTVEMTSRLREEDAEEVFAEPERMWEDTDHLFGTRFALATAVKAAGRWGCEAETGKPLTSLPEVTRDEEAERADGTCAGLPFALDRRLDTVRETAVDRSAVYEICEVTASHHFSTDAYSFSARFGPYALAARRAGDFRDTTGEAGAGGGTFWASARCPGDTERALFTGYVPPVAFTAWFPGEKGGEAFGLPAFHEFAKRSAERHGCTDLRLPKTR</sequence>